<dbReference type="FunCoup" id="G8ZT20">
    <property type="interactions" value="14"/>
</dbReference>
<dbReference type="InParanoid" id="G8ZT20"/>
<feature type="region of interest" description="Disordered" evidence="3">
    <location>
        <begin position="1"/>
        <end position="37"/>
    </location>
</feature>
<dbReference type="GO" id="GO:0033260">
    <property type="term" value="P:nuclear DNA replication"/>
    <property type="evidence" value="ECO:0007669"/>
    <property type="project" value="InterPro"/>
</dbReference>
<dbReference type="PROSITE" id="PS50054">
    <property type="entry name" value="TYR_PHOSPHATASE_DUAL"/>
    <property type="match status" value="1"/>
</dbReference>
<evidence type="ECO:0000313" key="7">
    <source>
        <dbReference type="Proteomes" id="UP000005627"/>
    </source>
</evidence>
<dbReference type="GeneID" id="11502199"/>
<keyword evidence="1" id="KW-0378">Hydrolase</keyword>
<dbReference type="InterPro" id="IPR047949">
    <property type="entry name" value="PPS1_DSP"/>
</dbReference>
<keyword evidence="7" id="KW-1185">Reference proteome</keyword>
<dbReference type="PANTHER" id="PTHR47550">
    <property type="entry name" value="DUAL SPECIFICITY PROTEIN PHOSPHATASE PPS1"/>
    <property type="match status" value="1"/>
</dbReference>
<name>G8ZT20_TORDE</name>
<dbReference type="RefSeq" id="XP_003680975.1">
    <property type="nucleotide sequence ID" value="XM_003680927.1"/>
</dbReference>
<evidence type="ECO:0000256" key="1">
    <source>
        <dbReference type="ARBA" id="ARBA00022801"/>
    </source>
</evidence>
<dbReference type="PROSITE" id="PS00383">
    <property type="entry name" value="TYR_PHOSPHATASE_1"/>
    <property type="match status" value="1"/>
</dbReference>
<dbReference type="Proteomes" id="UP000005627">
    <property type="component" value="Chromosome 4"/>
</dbReference>
<protein>
    <submittedName>
        <fullName evidence="6">Uncharacterized protein</fullName>
    </submittedName>
</protein>
<feature type="compositionally biased region" description="Polar residues" evidence="3">
    <location>
        <begin position="1"/>
        <end position="27"/>
    </location>
</feature>
<dbReference type="SUPFAM" id="SSF52799">
    <property type="entry name" value="(Phosphotyrosine protein) phosphatases II"/>
    <property type="match status" value="2"/>
</dbReference>
<dbReference type="InterPro" id="IPR020422">
    <property type="entry name" value="TYR_PHOSPHATASE_DUAL_dom"/>
</dbReference>
<dbReference type="InterPro" id="IPR000340">
    <property type="entry name" value="Dual-sp_phosphatase_cat-dom"/>
</dbReference>
<dbReference type="CDD" id="cd14516">
    <property type="entry name" value="DSP_fungal_PPS1"/>
    <property type="match status" value="1"/>
</dbReference>
<dbReference type="Gene3D" id="3.90.190.10">
    <property type="entry name" value="Protein tyrosine phosphatase superfamily"/>
    <property type="match status" value="1"/>
</dbReference>
<dbReference type="Pfam" id="PF00782">
    <property type="entry name" value="DSPc"/>
    <property type="match status" value="1"/>
</dbReference>
<dbReference type="eggNOG" id="KOG1716">
    <property type="taxonomic scope" value="Eukaryota"/>
</dbReference>
<proteinExistence type="predicted"/>
<evidence type="ECO:0000256" key="2">
    <source>
        <dbReference type="ARBA" id="ARBA00022912"/>
    </source>
</evidence>
<organism evidence="6 7">
    <name type="scientific">Torulaspora delbrueckii</name>
    <name type="common">Yeast</name>
    <name type="synonym">Candida colliculosa</name>
    <dbReference type="NCBI Taxonomy" id="4950"/>
    <lineage>
        <taxon>Eukaryota</taxon>
        <taxon>Fungi</taxon>
        <taxon>Dikarya</taxon>
        <taxon>Ascomycota</taxon>
        <taxon>Saccharomycotina</taxon>
        <taxon>Saccharomycetes</taxon>
        <taxon>Saccharomycetales</taxon>
        <taxon>Saccharomycetaceae</taxon>
        <taxon>Torulaspora</taxon>
    </lineage>
</organism>
<dbReference type="KEGG" id="tdl:TDEL_0D01800"/>
<gene>
    <name evidence="6" type="primary">TDEL0D01800</name>
    <name evidence="6" type="ORF">TDEL_0D01800</name>
</gene>
<reference evidence="6 7" key="1">
    <citation type="journal article" date="2011" name="Proc. Natl. Acad. Sci. U.S.A.">
        <title>Evolutionary erosion of yeast sex chromosomes by mating-type switching accidents.</title>
        <authorList>
            <person name="Gordon J.L."/>
            <person name="Armisen D."/>
            <person name="Proux-Wera E."/>
            <person name="Oheigeartaigh S.S."/>
            <person name="Byrne K.P."/>
            <person name="Wolfe K.H."/>
        </authorList>
    </citation>
    <scope>NUCLEOTIDE SEQUENCE [LARGE SCALE GENOMIC DNA]</scope>
    <source>
        <strain evidence="7">ATCC 10662 / CBS 1146 / NBRC 0425 / NCYC 2629 / NRRL Y-866</strain>
    </source>
</reference>
<dbReference type="InterPro" id="IPR000387">
    <property type="entry name" value="Tyr_Pase_dom"/>
</dbReference>
<dbReference type="EMBL" id="HE616745">
    <property type="protein sequence ID" value="CCE91764.1"/>
    <property type="molecule type" value="Genomic_DNA"/>
</dbReference>
<dbReference type="OrthoDB" id="273181at2759"/>
<dbReference type="InterPro" id="IPR029021">
    <property type="entry name" value="Prot-tyrosine_phosphatase-like"/>
</dbReference>
<dbReference type="InterPro" id="IPR003595">
    <property type="entry name" value="Tyr_Pase_cat"/>
</dbReference>
<dbReference type="InterPro" id="IPR016130">
    <property type="entry name" value="Tyr_Pase_AS"/>
</dbReference>
<evidence type="ECO:0000256" key="3">
    <source>
        <dbReference type="SAM" id="MobiDB-lite"/>
    </source>
</evidence>
<evidence type="ECO:0000313" key="6">
    <source>
        <dbReference type="EMBL" id="CCE91764.1"/>
    </source>
</evidence>
<dbReference type="GO" id="GO:0008138">
    <property type="term" value="F:protein tyrosine/serine/threonine phosphatase activity"/>
    <property type="evidence" value="ECO:0007669"/>
    <property type="project" value="InterPro"/>
</dbReference>
<sequence length="827" mass="94286">MSQFSAVQRSSSKRQSTADDVSASSTPIKRHDSDRSSNIGGSLQFEFISVQELQGLLQMHLATPLPECDEMFPWLHSYSTTPPPSFPNAVSIIRSQPMSEGWIQNSGILRCSLDPHDFLMTWGNDKNQQFRHCDRNESAIILREVMIRELAKVKEVVNEDDMNDAVQLCLQYNVLPFLTTDAYARETYGLKKGCTVSNSHQAAAVLTPKQPGSFRRFDIQSAKMLEMSPAIVIYCFEIADCHNFSENPCRKCNQMAKVLRIALNLIQRSYSEKKSFEVDIKILKYASIDEIPKSLIGTAPMSTTTLNKITPQQLVSQFDVESFNNWERGLLYREQLEMSKMSSASVVEQSRSVWCGNCTDYQVYKLLKKCGHLNEGQPSHPPCFSTENSIVKLKNIKFSPDCQEAVDTKFFNITNPEKEWSMMIRCTESAAPPSLEKLWECLANALNDRISKPAEFNFPSSGTITLGSLNINSIKVILNTCFIIHQLTSMEGHGVLIYCSDGYTETTFLLVSYLIFLWDLSLEDTLVRLHTEFQRPFFLFHMDLQVLGHLQTLLRNFSPKRTENAALFQSPLDGQLQPLEITPEMFSKIFLFRIPAGSDFSNLKGPLPSRILPHMYLGSLEHAQSPELLRKLGINYIVSVGENLSWVETSNQRNRASSSPIPTPASKVMSNFKSRNRGFSMENNQKNNCIEENQSNSFIDFFEKEEFKILRVMNLGDNGKDALTHQLEHILKFIGECHDNNGKVLVHCMVGVSRSATVCIAECMKRLQCDVLRAYIFVRVRRLNIIIQPNLMFMYELLKWQEQQLQGREIDWHIICRSISELNTNYI</sequence>
<evidence type="ECO:0000259" key="5">
    <source>
        <dbReference type="PROSITE" id="PS50056"/>
    </source>
</evidence>
<dbReference type="PANTHER" id="PTHR47550:SF1">
    <property type="entry name" value="DUAL SPECIFICITY PROTEIN PHOSPHATASE PPS1"/>
    <property type="match status" value="1"/>
</dbReference>
<keyword evidence="2" id="KW-0904">Protein phosphatase</keyword>
<dbReference type="SMART" id="SM00404">
    <property type="entry name" value="PTPc_motif"/>
    <property type="match status" value="1"/>
</dbReference>
<accession>G8ZT20</accession>
<evidence type="ECO:0000259" key="4">
    <source>
        <dbReference type="PROSITE" id="PS50054"/>
    </source>
</evidence>
<feature type="domain" description="Tyrosine-protein phosphatase" evidence="4">
    <location>
        <begin position="607"/>
        <end position="806"/>
    </location>
</feature>
<dbReference type="AlphaFoldDB" id="G8ZT20"/>
<feature type="domain" description="Tyrosine specific protein phosphatases" evidence="5">
    <location>
        <begin position="728"/>
        <end position="793"/>
    </location>
</feature>
<dbReference type="SMART" id="SM00195">
    <property type="entry name" value="DSPc"/>
    <property type="match status" value="1"/>
</dbReference>
<dbReference type="PROSITE" id="PS50056">
    <property type="entry name" value="TYR_PHOSPHATASE_2"/>
    <property type="match status" value="1"/>
</dbReference>
<dbReference type="InterPro" id="IPR053239">
    <property type="entry name" value="Dual_spec_PTase"/>
</dbReference>
<dbReference type="GO" id="GO:0005634">
    <property type="term" value="C:nucleus"/>
    <property type="evidence" value="ECO:0007669"/>
    <property type="project" value="GOC"/>
</dbReference>
<dbReference type="HOGENOM" id="CLU_365223_0_0_1"/>
<dbReference type="STRING" id="1076872.G8ZT20"/>